<keyword evidence="2" id="KW-1185">Reference proteome</keyword>
<dbReference type="Proteomes" id="UP001189429">
    <property type="component" value="Unassembled WGS sequence"/>
</dbReference>
<feature type="non-terminal residue" evidence="1">
    <location>
        <position position="1"/>
    </location>
</feature>
<reference evidence="1" key="1">
    <citation type="submission" date="2023-10" db="EMBL/GenBank/DDBJ databases">
        <authorList>
            <person name="Chen Y."/>
            <person name="Shah S."/>
            <person name="Dougan E. K."/>
            <person name="Thang M."/>
            <person name="Chan C."/>
        </authorList>
    </citation>
    <scope>NUCLEOTIDE SEQUENCE [LARGE SCALE GENOMIC DNA]</scope>
</reference>
<dbReference type="InterPro" id="IPR029063">
    <property type="entry name" value="SAM-dependent_MTases_sf"/>
</dbReference>
<evidence type="ECO:0000313" key="1">
    <source>
        <dbReference type="EMBL" id="CAK0868946.1"/>
    </source>
</evidence>
<gene>
    <name evidence="1" type="ORF">PCOR1329_LOCUS55454</name>
</gene>
<proteinExistence type="predicted"/>
<evidence type="ECO:0000313" key="2">
    <source>
        <dbReference type="Proteomes" id="UP001189429"/>
    </source>
</evidence>
<accession>A0ABN9V8B8</accession>
<protein>
    <submittedName>
        <fullName evidence="1">Uncharacterized protein</fullName>
    </submittedName>
</protein>
<sequence length="192" mass="20567">GADLIHAFAAAGVDRARRLLFTRSGGGDGPLPAHLLPRNPMTYCTICSGTDIPSIAVAASVKAAGEVFCKLRQPGVPAPMFKQVFLCELHDDKRTFAMKVSASSGHADCCAFKGAKDLAKTHAMCSRHGVIIGTSCKDLSYMNVNKGSFSLKDKTSPGGSADTFRAFLAYLDAVNIYWFIWENVDLTTDADQ</sequence>
<dbReference type="EMBL" id="CAUYUJ010016801">
    <property type="protein sequence ID" value="CAK0868946.1"/>
    <property type="molecule type" value="Genomic_DNA"/>
</dbReference>
<feature type="non-terminal residue" evidence="1">
    <location>
        <position position="192"/>
    </location>
</feature>
<name>A0ABN9V8B8_9DINO</name>
<dbReference type="Gene3D" id="3.40.50.150">
    <property type="entry name" value="Vaccinia Virus protein VP39"/>
    <property type="match status" value="1"/>
</dbReference>
<organism evidence="1 2">
    <name type="scientific">Prorocentrum cordatum</name>
    <dbReference type="NCBI Taxonomy" id="2364126"/>
    <lineage>
        <taxon>Eukaryota</taxon>
        <taxon>Sar</taxon>
        <taxon>Alveolata</taxon>
        <taxon>Dinophyceae</taxon>
        <taxon>Prorocentrales</taxon>
        <taxon>Prorocentraceae</taxon>
        <taxon>Prorocentrum</taxon>
    </lineage>
</organism>
<comment type="caution">
    <text evidence="1">The sequence shown here is derived from an EMBL/GenBank/DDBJ whole genome shotgun (WGS) entry which is preliminary data.</text>
</comment>